<evidence type="ECO:0000313" key="3">
    <source>
        <dbReference type="Proteomes" id="UP000640786"/>
    </source>
</evidence>
<dbReference type="Pfam" id="PF10990">
    <property type="entry name" value="DUF2809"/>
    <property type="match status" value="1"/>
</dbReference>
<name>A0ABR8R9H9_9BACI</name>
<dbReference type="EMBL" id="JACSQO010000004">
    <property type="protein sequence ID" value="MBD7944462.1"/>
    <property type="molecule type" value="Genomic_DNA"/>
</dbReference>
<keyword evidence="1" id="KW-1133">Transmembrane helix</keyword>
<proteinExistence type="predicted"/>
<feature type="transmembrane region" description="Helical" evidence="1">
    <location>
        <begin position="92"/>
        <end position="110"/>
    </location>
</feature>
<comment type="caution">
    <text evidence="2">The sequence shown here is derived from an EMBL/GenBank/DDBJ whole genome shotgun (WGS) entry which is preliminary data.</text>
</comment>
<evidence type="ECO:0000313" key="2">
    <source>
        <dbReference type="EMBL" id="MBD7944462.1"/>
    </source>
</evidence>
<dbReference type="InterPro" id="IPR021257">
    <property type="entry name" value="DUF2809"/>
</dbReference>
<accession>A0ABR8R9H9</accession>
<feature type="transmembrane region" description="Helical" evidence="1">
    <location>
        <begin position="46"/>
        <end position="65"/>
    </location>
</feature>
<protein>
    <submittedName>
        <fullName evidence="2">DUF2809 domain-containing protein</fullName>
    </submittedName>
</protein>
<sequence length="118" mass="13567">MLLLGLASRIYGYLLFDVLELNAGDAFWAAMVYFGVRFILVTRPPLFSLLFSLLFSFGIELSQLYQVEWINNIRGTTLGTLILGRGFLIVDLYRYSFGILMAFVIDVLLFKKKRKQVL</sequence>
<gene>
    <name evidence="2" type="ORF">H9650_10075</name>
</gene>
<keyword evidence="1" id="KW-0812">Transmembrane</keyword>
<feature type="transmembrane region" description="Helical" evidence="1">
    <location>
        <begin position="12"/>
        <end position="34"/>
    </location>
</feature>
<dbReference type="Proteomes" id="UP000640786">
    <property type="component" value="Unassembled WGS sequence"/>
</dbReference>
<organism evidence="2 3">
    <name type="scientific">Psychrobacillus faecigallinarum</name>
    <dbReference type="NCBI Taxonomy" id="2762235"/>
    <lineage>
        <taxon>Bacteria</taxon>
        <taxon>Bacillati</taxon>
        <taxon>Bacillota</taxon>
        <taxon>Bacilli</taxon>
        <taxon>Bacillales</taxon>
        <taxon>Bacillaceae</taxon>
        <taxon>Psychrobacillus</taxon>
    </lineage>
</organism>
<reference evidence="2 3" key="1">
    <citation type="submission" date="2020-08" db="EMBL/GenBank/DDBJ databases">
        <title>A Genomic Blueprint of the Chicken Gut Microbiome.</title>
        <authorList>
            <person name="Gilroy R."/>
            <person name="Ravi A."/>
            <person name="Getino M."/>
            <person name="Pursley I."/>
            <person name="Horton D.L."/>
            <person name="Alikhan N.-F."/>
            <person name="Baker D."/>
            <person name="Gharbi K."/>
            <person name="Hall N."/>
            <person name="Watson M."/>
            <person name="Adriaenssens E.M."/>
            <person name="Foster-Nyarko E."/>
            <person name="Jarju S."/>
            <person name="Secka A."/>
            <person name="Antonio M."/>
            <person name="Oren A."/>
            <person name="Chaudhuri R."/>
            <person name="La Ragione R.M."/>
            <person name="Hildebrand F."/>
            <person name="Pallen M.J."/>
        </authorList>
    </citation>
    <scope>NUCLEOTIDE SEQUENCE [LARGE SCALE GENOMIC DNA]</scope>
    <source>
        <strain evidence="2 3">Sa2BUA9</strain>
    </source>
</reference>
<keyword evidence="3" id="KW-1185">Reference proteome</keyword>
<evidence type="ECO:0000256" key="1">
    <source>
        <dbReference type="SAM" id="Phobius"/>
    </source>
</evidence>
<keyword evidence="1" id="KW-0472">Membrane</keyword>